<evidence type="ECO:0000256" key="6">
    <source>
        <dbReference type="SAM" id="MobiDB-lite"/>
    </source>
</evidence>
<reference evidence="8" key="1">
    <citation type="submission" date="2023-07" db="EMBL/GenBank/DDBJ databases">
        <title>A chromosome-level genome assembly of Lolium multiflorum.</title>
        <authorList>
            <person name="Chen Y."/>
            <person name="Copetti D."/>
            <person name="Kolliker R."/>
            <person name="Studer B."/>
        </authorList>
    </citation>
    <scope>NUCLEOTIDE SEQUENCE</scope>
    <source>
        <strain evidence="8">02402/16</strain>
        <tissue evidence="8">Leaf</tissue>
    </source>
</reference>
<evidence type="ECO:0000256" key="5">
    <source>
        <dbReference type="ARBA" id="ARBA00023136"/>
    </source>
</evidence>
<dbReference type="AlphaFoldDB" id="A0AAD8WS45"/>
<accession>A0AAD8WS45</accession>
<dbReference type="InterPro" id="IPR000612">
    <property type="entry name" value="PMP3"/>
</dbReference>
<dbReference type="Pfam" id="PF01679">
    <property type="entry name" value="Pmp3"/>
    <property type="match status" value="1"/>
</dbReference>
<feature type="region of interest" description="Disordered" evidence="6">
    <location>
        <begin position="304"/>
        <end position="327"/>
    </location>
</feature>
<dbReference type="Proteomes" id="UP001231189">
    <property type="component" value="Unassembled WGS sequence"/>
</dbReference>
<dbReference type="PANTHER" id="PTHR21659">
    <property type="entry name" value="HYDROPHOBIC PROTEIN RCI2 LOW TEMPERATURE AND SALT RESPONSIVE PROTEIN LTI6 -RELATED"/>
    <property type="match status" value="1"/>
</dbReference>
<feature type="compositionally biased region" description="Low complexity" evidence="6">
    <location>
        <begin position="266"/>
        <end position="288"/>
    </location>
</feature>
<evidence type="ECO:0000256" key="4">
    <source>
        <dbReference type="ARBA" id="ARBA00022989"/>
    </source>
</evidence>
<keyword evidence="5 7" id="KW-0472">Membrane</keyword>
<sequence length="432" mass="47677">MSDEGTANCIDIILAIILPPLGVFFKFACGIEFWICLLLTFFGYLPGIIYAVWVITSLLLFSHLLHSKRPCGSCSSQSLAAPKSSPRRSNLYPVSSSSRKIVAANGFGRDSLTVAETWALYHAGYPVPPDMHLPSSGRWRMTINDIGVPPPLSRGTDRWRDSIRARRSALTADEQAGPTWAATGNNAWWVAYFQAQYVMEMNSTTVLVGRRSSWNKDGRVLFWGVPGRTLENIVDDIHNGPPRLEIPSSLPPSPPAACWQPRRTYSSSSNSSSSGPTRSAPSSSHRAAPYIVPKRELKEEGPEFAMPPFIPRHGGNGSRKQQRRGSGTLLIPKPEVKEEQDDEAAGKAALLAEYEWQQRGLEGDLNAAIATSIRDTGKPLVDIIDDSEAGPSGAVKDEPVDQPDEHGKQEVVTDDMYNFHRYYDACGRRKYY</sequence>
<evidence type="ECO:0000256" key="3">
    <source>
        <dbReference type="ARBA" id="ARBA00022692"/>
    </source>
</evidence>
<dbReference type="GO" id="GO:0009651">
    <property type="term" value="P:response to salt stress"/>
    <property type="evidence" value="ECO:0007669"/>
    <property type="project" value="TreeGrafter"/>
</dbReference>
<comment type="caution">
    <text evidence="8">The sequence shown here is derived from an EMBL/GenBank/DDBJ whole genome shotgun (WGS) entry which is preliminary data.</text>
</comment>
<dbReference type="PANTHER" id="PTHR21659:SF70">
    <property type="entry name" value="HYDROPHOBIC PROTEIN LTI6A"/>
    <property type="match status" value="1"/>
</dbReference>
<evidence type="ECO:0000256" key="2">
    <source>
        <dbReference type="ARBA" id="ARBA00009530"/>
    </source>
</evidence>
<feature type="compositionally biased region" description="Basic and acidic residues" evidence="6">
    <location>
        <begin position="395"/>
        <end position="412"/>
    </location>
</feature>
<protein>
    <submittedName>
        <fullName evidence="8">Uncharacterized protein</fullName>
    </submittedName>
</protein>
<keyword evidence="9" id="KW-1185">Reference proteome</keyword>
<feature type="transmembrane region" description="Helical" evidence="7">
    <location>
        <begin position="41"/>
        <end position="61"/>
    </location>
</feature>
<evidence type="ECO:0000256" key="7">
    <source>
        <dbReference type="SAM" id="Phobius"/>
    </source>
</evidence>
<comment type="similarity">
    <text evidence="2">Belongs to the UPF0057 (PMP3) family.</text>
</comment>
<feature type="region of interest" description="Disordered" evidence="6">
    <location>
        <begin position="243"/>
        <end position="288"/>
    </location>
</feature>
<dbReference type="EMBL" id="JAUUTY010000002">
    <property type="protein sequence ID" value="KAK1678555.1"/>
    <property type="molecule type" value="Genomic_DNA"/>
</dbReference>
<organism evidence="8 9">
    <name type="scientific">Lolium multiflorum</name>
    <name type="common">Italian ryegrass</name>
    <name type="synonym">Lolium perenne subsp. multiflorum</name>
    <dbReference type="NCBI Taxonomy" id="4521"/>
    <lineage>
        <taxon>Eukaryota</taxon>
        <taxon>Viridiplantae</taxon>
        <taxon>Streptophyta</taxon>
        <taxon>Embryophyta</taxon>
        <taxon>Tracheophyta</taxon>
        <taxon>Spermatophyta</taxon>
        <taxon>Magnoliopsida</taxon>
        <taxon>Liliopsida</taxon>
        <taxon>Poales</taxon>
        <taxon>Poaceae</taxon>
        <taxon>BOP clade</taxon>
        <taxon>Pooideae</taxon>
        <taxon>Poodae</taxon>
        <taxon>Poeae</taxon>
        <taxon>Poeae Chloroplast Group 2 (Poeae type)</taxon>
        <taxon>Loliodinae</taxon>
        <taxon>Loliinae</taxon>
        <taxon>Lolium</taxon>
    </lineage>
</organism>
<keyword evidence="3 7" id="KW-0812">Transmembrane</keyword>
<dbReference type="GO" id="GO:0009409">
    <property type="term" value="P:response to cold"/>
    <property type="evidence" value="ECO:0007669"/>
    <property type="project" value="TreeGrafter"/>
</dbReference>
<feature type="region of interest" description="Disordered" evidence="6">
    <location>
        <begin position="385"/>
        <end position="412"/>
    </location>
</feature>
<dbReference type="GO" id="GO:0016020">
    <property type="term" value="C:membrane"/>
    <property type="evidence" value="ECO:0007669"/>
    <property type="project" value="UniProtKB-SubCell"/>
</dbReference>
<evidence type="ECO:0000313" key="9">
    <source>
        <dbReference type="Proteomes" id="UP001231189"/>
    </source>
</evidence>
<proteinExistence type="inferred from homology"/>
<feature type="transmembrane region" description="Helical" evidence="7">
    <location>
        <begin position="12"/>
        <end position="35"/>
    </location>
</feature>
<comment type="subcellular location">
    <subcellularLocation>
        <location evidence="1">Membrane</location>
    </subcellularLocation>
</comment>
<dbReference type="GO" id="GO:0009737">
    <property type="term" value="P:response to abscisic acid"/>
    <property type="evidence" value="ECO:0007669"/>
    <property type="project" value="TreeGrafter"/>
</dbReference>
<evidence type="ECO:0000256" key="1">
    <source>
        <dbReference type="ARBA" id="ARBA00004370"/>
    </source>
</evidence>
<evidence type="ECO:0000313" key="8">
    <source>
        <dbReference type="EMBL" id="KAK1678555.1"/>
    </source>
</evidence>
<name>A0AAD8WS45_LOLMU</name>
<gene>
    <name evidence="8" type="ORF">QYE76_039403</name>
</gene>
<keyword evidence="4 7" id="KW-1133">Transmembrane helix</keyword>